<sequence length="410" mass="46527">MATVGYPTHANRVATEAPSVLSYYPTTGDALRFWSLREDKNVHSEVPQGFPAHIDARMAWQGSDMEMQSDAWVVLLSEADVFALEGAMRDFRNQALHLSQIDQISFRLPDQLAKRLDDISEECYNGRGFCVIRGLEPAKYTDEENVILYAGISAYIAPERGFLDRARQHVLCHVLPAAFSAEQDRKITPGFTNDAMSFHTDDGDILALYAMNTDQSGGRTQIASGWKVYNELASSRADVLHTLTQDWVLDTYQDYSQWPPIKTPLLFTDGKKVMFNFSRYPLCGFRGNKRNQSLPAPTESQLEALDAVHFFAEKNSMSLPTKTGDILYLNNMSMLHAREPFEDQGTQGMGSRRHMLKMQLRDPKRTWRLPNNLVESWKLLFAPNREDGGKDERFMITPEEGHERGWSSNG</sequence>
<evidence type="ECO:0000313" key="4">
    <source>
        <dbReference type="EMBL" id="KAF6225565.1"/>
    </source>
</evidence>
<evidence type="ECO:0000313" key="5">
    <source>
        <dbReference type="Proteomes" id="UP000593566"/>
    </source>
</evidence>
<dbReference type="EMBL" id="JACCJB010000007">
    <property type="protein sequence ID" value="KAF6225565.1"/>
    <property type="molecule type" value="Genomic_DNA"/>
</dbReference>
<dbReference type="InterPro" id="IPR003819">
    <property type="entry name" value="TauD/TfdA-like"/>
</dbReference>
<dbReference type="InterPro" id="IPR050411">
    <property type="entry name" value="AlphaKG_dependent_hydroxylases"/>
</dbReference>
<dbReference type="RefSeq" id="XP_037154274.1">
    <property type="nucleotide sequence ID" value="XM_037300426.1"/>
</dbReference>
<evidence type="ECO:0000259" key="3">
    <source>
        <dbReference type="Pfam" id="PF02668"/>
    </source>
</evidence>
<protein>
    <recommendedName>
        <fullName evidence="3">TauD/TfdA-like domain-containing protein</fullName>
    </recommendedName>
</protein>
<comment type="caution">
    <text evidence="4">The sequence shown here is derived from an EMBL/GenBank/DDBJ whole genome shotgun (WGS) entry which is preliminary data.</text>
</comment>
<feature type="domain" description="TauD/TfdA-like" evidence="3">
    <location>
        <begin position="103"/>
        <end position="358"/>
    </location>
</feature>
<keyword evidence="5" id="KW-1185">Reference proteome</keyword>
<dbReference type="Gene3D" id="3.60.130.10">
    <property type="entry name" value="Clavaminate synthase-like"/>
    <property type="match status" value="1"/>
</dbReference>
<evidence type="ECO:0000256" key="1">
    <source>
        <dbReference type="ARBA" id="ARBA00023002"/>
    </source>
</evidence>
<evidence type="ECO:0000256" key="2">
    <source>
        <dbReference type="SAM" id="MobiDB-lite"/>
    </source>
</evidence>
<organism evidence="4 5">
    <name type="scientific">Letharia lupina</name>
    <dbReference type="NCBI Taxonomy" id="560253"/>
    <lineage>
        <taxon>Eukaryota</taxon>
        <taxon>Fungi</taxon>
        <taxon>Dikarya</taxon>
        <taxon>Ascomycota</taxon>
        <taxon>Pezizomycotina</taxon>
        <taxon>Lecanoromycetes</taxon>
        <taxon>OSLEUM clade</taxon>
        <taxon>Lecanoromycetidae</taxon>
        <taxon>Lecanorales</taxon>
        <taxon>Lecanorineae</taxon>
        <taxon>Parmeliaceae</taxon>
        <taxon>Letharia</taxon>
    </lineage>
</organism>
<dbReference type="InterPro" id="IPR042098">
    <property type="entry name" value="TauD-like_sf"/>
</dbReference>
<accession>A0A8H6CLG4</accession>
<dbReference type="PANTHER" id="PTHR10696">
    <property type="entry name" value="GAMMA-BUTYROBETAINE HYDROXYLASE-RELATED"/>
    <property type="match status" value="1"/>
</dbReference>
<feature type="region of interest" description="Disordered" evidence="2">
    <location>
        <begin position="388"/>
        <end position="410"/>
    </location>
</feature>
<dbReference type="PANTHER" id="PTHR10696:SF54">
    <property type="entry name" value="FAMILY OXIDOREDUCTASE, PUTATIVE (AFU_ORTHOLOGUE AFUA_4G13850)-RELATED"/>
    <property type="match status" value="1"/>
</dbReference>
<dbReference type="AlphaFoldDB" id="A0A8H6CLG4"/>
<dbReference type="Pfam" id="PF02668">
    <property type="entry name" value="TauD"/>
    <property type="match status" value="1"/>
</dbReference>
<proteinExistence type="predicted"/>
<keyword evidence="1" id="KW-0560">Oxidoreductase</keyword>
<reference evidence="4 5" key="1">
    <citation type="journal article" date="2020" name="Genomics">
        <title>Complete, high-quality genomes from long-read metagenomic sequencing of two wolf lichen thalli reveals enigmatic genome architecture.</title>
        <authorList>
            <person name="McKenzie S.K."/>
            <person name="Walston R.F."/>
            <person name="Allen J.L."/>
        </authorList>
    </citation>
    <scope>NUCLEOTIDE SEQUENCE [LARGE SCALE GENOMIC DNA]</scope>
    <source>
        <strain evidence="4">WasteWater1</strain>
    </source>
</reference>
<gene>
    <name evidence="4" type="ORF">HO133_009565</name>
</gene>
<dbReference type="GO" id="GO:0016491">
    <property type="term" value="F:oxidoreductase activity"/>
    <property type="evidence" value="ECO:0007669"/>
    <property type="project" value="UniProtKB-KW"/>
</dbReference>
<dbReference type="GeneID" id="59337960"/>
<name>A0A8H6CLG4_9LECA</name>
<dbReference type="Proteomes" id="UP000593566">
    <property type="component" value="Unassembled WGS sequence"/>
</dbReference>
<dbReference type="SUPFAM" id="SSF51197">
    <property type="entry name" value="Clavaminate synthase-like"/>
    <property type="match status" value="1"/>
</dbReference>